<evidence type="ECO:0000256" key="8">
    <source>
        <dbReference type="ARBA" id="ARBA00022967"/>
    </source>
</evidence>
<evidence type="ECO:0000256" key="13">
    <source>
        <dbReference type="ARBA" id="ARBA00023136"/>
    </source>
</evidence>
<dbReference type="SMART" id="SM00382">
    <property type="entry name" value="AAA"/>
    <property type="match status" value="1"/>
</dbReference>
<evidence type="ECO:0000256" key="10">
    <source>
        <dbReference type="ARBA" id="ARBA00023004"/>
    </source>
</evidence>
<feature type="transmembrane region" description="Helical" evidence="17">
    <location>
        <begin position="168"/>
        <end position="189"/>
    </location>
</feature>
<dbReference type="InterPro" id="IPR036640">
    <property type="entry name" value="ABC1_TM_sf"/>
</dbReference>
<evidence type="ECO:0000256" key="11">
    <source>
        <dbReference type="ARBA" id="ARBA00023065"/>
    </source>
</evidence>
<keyword evidence="12" id="KW-0496">Mitochondrion</keyword>
<feature type="transmembrane region" description="Helical" evidence="17">
    <location>
        <begin position="209"/>
        <end position="230"/>
    </location>
</feature>
<keyword evidence="5" id="KW-0547">Nucleotide-binding</keyword>
<keyword evidence="3" id="KW-0813">Transport</keyword>
<dbReference type="Proteomes" id="UP000077115">
    <property type="component" value="Unassembled WGS sequence"/>
</dbReference>
<dbReference type="InterPro" id="IPR011527">
    <property type="entry name" value="ABC1_TM_dom"/>
</dbReference>
<feature type="transmembrane region" description="Helical" evidence="17">
    <location>
        <begin position="287"/>
        <end position="311"/>
    </location>
</feature>
<evidence type="ECO:0000256" key="12">
    <source>
        <dbReference type="ARBA" id="ARBA00023128"/>
    </source>
</evidence>
<evidence type="ECO:0000256" key="9">
    <source>
        <dbReference type="ARBA" id="ARBA00022989"/>
    </source>
</evidence>
<dbReference type="InterPro" id="IPR027417">
    <property type="entry name" value="P-loop_NTPase"/>
</dbReference>
<dbReference type="eggNOG" id="KOG0057">
    <property type="taxonomic scope" value="Eukaryota"/>
</dbReference>
<evidence type="ECO:0000256" key="4">
    <source>
        <dbReference type="ARBA" id="ARBA00022692"/>
    </source>
</evidence>
<keyword evidence="13 17" id="KW-0472">Membrane</keyword>
<evidence type="ECO:0000256" key="5">
    <source>
        <dbReference type="ARBA" id="ARBA00022741"/>
    </source>
</evidence>
<dbReference type="EMBL" id="DS022301">
    <property type="protein sequence ID" value="OAJ38270.1"/>
    <property type="molecule type" value="Genomic_DNA"/>
</dbReference>
<keyword evidence="9 17" id="KW-1133">Transmembrane helix</keyword>
<feature type="domain" description="ABC transmembrane type-1" evidence="19">
    <location>
        <begin position="169"/>
        <end position="460"/>
    </location>
</feature>
<dbReference type="PROSITE" id="PS50929">
    <property type="entry name" value="ABC_TM1F"/>
    <property type="match status" value="1"/>
</dbReference>
<evidence type="ECO:0000256" key="14">
    <source>
        <dbReference type="ARBA" id="ARBA00024363"/>
    </source>
</evidence>
<dbReference type="VEuPathDB" id="FungiDB:BDEG_22218"/>
<evidence type="ECO:0000259" key="19">
    <source>
        <dbReference type="PROSITE" id="PS50929"/>
    </source>
</evidence>
<dbReference type="GO" id="GO:0140466">
    <property type="term" value="P:iron-sulfur cluster export from the mitochondrion"/>
    <property type="evidence" value="ECO:0007669"/>
    <property type="project" value="UniProtKB-ARBA"/>
</dbReference>
<dbReference type="GO" id="GO:0005524">
    <property type="term" value="F:ATP binding"/>
    <property type="evidence" value="ECO:0007669"/>
    <property type="project" value="UniProtKB-KW"/>
</dbReference>
<dbReference type="Gene3D" id="1.20.1560.10">
    <property type="entry name" value="ABC transporter type 1, transmembrane domain"/>
    <property type="match status" value="1"/>
</dbReference>
<evidence type="ECO:0000256" key="16">
    <source>
        <dbReference type="ARBA" id="ARBA00040792"/>
    </source>
</evidence>
<keyword evidence="11" id="KW-0406">Ion transport</keyword>
<evidence type="ECO:0000256" key="2">
    <source>
        <dbReference type="ARBA" id="ARBA00011738"/>
    </source>
</evidence>
<organism evidence="20 21">
    <name type="scientific">Batrachochytrium dendrobatidis (strain JEL423)</name>
    <dbReference type="NCBI Taxonomy" id="403673"/>
    <lineage>
        <taxon>Eukaryota</taxon>
        <taxon>Fungi</taxon>
        <taxon>Fungi incertae sedis</taxon>
        <taxon>Chytridiomycota</taxon>
        <taxon>Chytridiomycota incertae sedis</taxon>
        <taxon>Chytridiomycetes</taxon>
        <taxon>Rhizophydiales</taxon>
        <taxon>Rhizophydiales incertae sedis</taxon>
        <taxon>Batrachochytrium</taxon>
    </lineage>
</organism>
<keyword evidence="7" id="KW-0809">Transit peptide</keyword>
<dbReference type="PROSITE" id="PS00211">
    <property type="entry name" value="ABC_TRANSPORTER_1"/>
    <property type="match status" value="1"/>
</dbReference>
<dbReference type="InterPro" id="IPR039421">
    <property type="entry name" value="Type_1_exporter"/>
</dbReference>
<dbReference type="PANTHER" id="PTHR24221:SF402">
    <property type="entry name" value="IRON-SULFUR CLUSTERS TRANSPORTER ABCB7, MITOCHONDRIAL"/>
    <property type="match status" value="1"/>
</dbReference>
<dbReference type="InterPro" id="IPR003439">
    <property type="entry name" value="ABC_transporter-like_ATP-bd"/>
</dbReference>
<dbReference type="PANTHER" id="PTHR24221">
    <property type="entry name" value="ATP-BINDING CASSETTE SUB-FAMILY B"/>
    <property type="match status" value="1"/>
</dbReference>
<dbReference type="InterPro" id="IPR003593">
    <property type="entry name" value="AAA+_ATPase"/>
</dbReference>
<dbReference type="Pfam" id="PF00005">
    <property type="entry name" value="ABC_tran"/>
    <property type="match status" value="1"/>
</dbReference>
<comment type="subcellular location">
    <subcellularLocation>
        <location evidence="1">Mitochondrion inner membrane</location>
        <topology evidence="1">Multi-pass membrane protein</topology>
    </subcellularLocation>
</comment>
<dbReference type="FunFam" id="3.40.50.300:FF:001038">
    <property type="entry name" value="ABC transporter B family member 25"/>
    <property type="match status" value="1"/>
</dbReference>
<gene>
    <name evidence="20" type="ORF">BDEG_22218</name>
</gene>
<comment type="similarity">
    <text evidence="14">Belongs to the ABC transporter superfamily. ABCB family. Heavy Metal importer (TC 3.A.1.210) subfamily.</text>
</comment>
<dbReference type="InterPro" id="IPR017871">
    <property type="entry name" value="ABC_transporter-like_CS"/>
</dbReference>
<evidence type="ECO:0000256" key="1">
    <source>
        <dbReference type="ARBA" id="ARBA00004448"/>
    </source>
</evidence>
<evidence type="ECO:0000313" key="20">
    <source>
        <dbReference type="EMBL" id="OAJ38270.1"/>
    </source>
</evidence>
<protein>
    <recommendedName>
        <fullName evidence="15">Iron-sulfur clusters transporter ATM1, mitochondrial</fullName>
    </recommendedName>
    <alternativeName>
        <fullName evidence="16">Iron-sulfur clusters transporter atm1, mitochondrial</fullName>
    </alternativeName>
</protein>
<evidence type="ECO:0000256" key="17">
    <source>
        <dbReference type="SAM" id="Phobius"/>
    </source>
</evidence>
<dbReference type="STRING" id="403673.A0A177WFE8"/>
<dbReference type="GO" id="GO:0005743">
    <property type="term" value="C:mitochondrial inner membrane"/>
    <property type="evidence" value="ECO:0007669"/>
    <property type="project" value="UniProtKB-SubCell"/>
</dbReference>
<accession>A0A177WFE8</accession>
<proteinExistence type="inferred from homology"/>
<evidence type="ECO:0000256" key="6">
    <source>
        <dbReference type="ARBA" id="ARBA00022840"/>
    </source>
</evidence>
<dbReference type="GO" id="GO:0016887">
    <property type="term" value="F:ATP hydrolysis activity"/>
    <property type="evidence" value="ECO:0007669"/>
    <property type="project" value="InterPro"/>
</dbReference>
<keyword evidence="10" id="KW-0408">Iron</keyword>
<evidence type="ECO:0000256" key="15">
    <source>
        <dbReference type="ARBA" id="ARBA00039906"/>
    </source>
</evidence>
<feature type="transmembrane region" description="Helical" evidence="17">
    <location>
        <begin position="398"/>
        <end position="420"/>
    </location>
</feature>
<dbReference type="Gene3D" id="3.40.50.300">
    <property type="entry name" value="P-loop containing nucleotide triphosphate hydrolases"/>
    <property type="match status" value="1"/>
</dbReference>
<dbReference type="GO" id="GO:0006879">
    <property type="term" value="P:intracellular iron ion homeostasis"/>
    <property type="evidence" value="ECO:0007669"/>
    <property type="project" value="TreeGrafter"/>
</dbReference>
<dbReference type="SUPFAM" id="SSF52540">
    <property type="entry name" value="P-loop containing nucleoside triphosphate hydrolases"/>
    <property type="match status" value="1"/>
</dbReference>
<evidence type="ECO:0000313" key="21">
    <source>
        <dbReference type="Proteomes" id="UP000077115"/>
    </source>
</evidence>
<dbReference type="Pfam" id="PF00664">
    <property type="entry name" value="ABC_membrane"/>
    <property type="match status" value="1"/>
</dbReference>
<dbReference type="AlphaFoldDB" id="A0A177WFE8"/>
<dbReference type="CDD" id="cd18582">
    <property type="entry name" value="ABC_6TM_ATM1_ABCB7"/>
    <property type="match status" value="1"/>
</dbReference>
<keyword evidence="6" id="KW-0067">ATP-binding</keyword>
<feature type="transmembrane region" description="Helical" evidence="17">
    <location>
        <begin position="317"/>
        <end position="338"/>
    </location>
</feature>
<evidence type="ECO:0000256" key="7">
    <source>
        <dbReference type="ARBA" id="ARBA00022946"/>
    </source>
</evidence>
<reference evidence="20 21" key="2">
    <citation type="submission" date="2016-05" db="EMBL/GenBank/DDBJ databases">
        <title>Lineage-specific infection strategies underlie the spectrum of fungal disease in amphibians.</title>
        <authorList>
            <person name="Cuomo C.A."/>
            <person name="Farrer R.A."/>
            <person name="James T."/>
            <person name="Longcore J."/>
            <person name="Birren B."/>
        </authorList>
    </citation>
    <scope>NUCLEOTIDE SEQUENCE [LARGE SCALE GENOMIC DNA]</scope>
    <source>
        <strain evidence="20 21">JEL423</strain>
    </source>
</reference>
<dbReference type="GO" id="GO:0140359">
    <property type="term" value="F:ABC-type transporter activity"/>
    <property type="evidence" value="ECO:0007669"/>
    <property type="project" value="InterPro"/>
</dbReference>
<feature type="domain" description="ABC transporter" evidence="18">
    <location>
        <begin position="495"/>
        <end position="751"/>
    </location>
</feature>
<evidence type="ECO:0000256" key="3">
    <source>
        <dbReference type="ARBA" id="ARBA00022448"/>
    </source>
</evidence>
<sequence>MRQTAAFLSCNKIVATTCNRSFSRQSSISNLHSIRTRYLNTAIAHHGRHIYNNKHIYHASFCAHRRWSVISSLSTQVTQRQLSTFSPLLDAFTRSNVKPTASSTTVDSTATLSLAQNSNPLPKSQNFGISSTLESNEPGESWRSDITIIREMLGYLWPKDDWKVKARVVMAITVLISGKLVNVSIPLFFKEIVDILNSYVPMADADPTVLGVAGTVLIGYGAAKLGASFLQEMRNAIFGSVAQRAIRSAAREIFVHLQNLDLSFHLGRQTGGLVRAIDRGTKGINQILSSVVFHLFPTAFEISVVCGILTYTYGIEYAAVTLITMAAYTAFTFVTTSWRMKFRKQMNQADNTAAATATDSLLNYEAVKHFNNEKFEMRNYDISLAKYEKAAIHTATSLAFLNAGQNAIFSIALTAMMWMASQGVLEGNLTVGDLVMINGLVFQLSMPLNFLGSVYRETRQSLMDMGVMFRLQRVESKVQNSPTAKPLVLTHGGEIVFDKVSFGYMETRPILNQISFRIPAGKRVAFVGPSGCGKSTILRLLFRFYDPYSGEISIDGQNISKVTLQSLRECIGVVPQDTILFNQTVFYNILYGRTDASPEDVYEAARKAVIHDIIQNSFPEKYNTRVGERGLMVSGGEKQRLQLARIFLKDAPIMMFDEATSALDQATETAIMRTIREYLATSSKFIQFNTTDTDHALSLQSGRTAIFIAHRLKTIADCDEIFVLDQGKVVEHGSHDKLMHKKGLYYHMWNAQQHGTHQHHVSE</sequence>
<dbReference type="SUPFAM" id="SSF90123">
    <property type="entry name" value="ABC transporter transmembrane region"/>
    <property type="match status" value="1"/>
</dbReference>
<name>A0A177WFE8_BATDL</name>
<keyword evidence="8" id="KW-1278">Translocase</keyword>
<keyword evidence="4 17" id="KW-0812">Transmembrane</keyword>
<dbReference type="FunFam" id="1.20.1560.10:FF:000004">
    <property type="entry name" value="ATP-binding cassette sub-family B member 7"/>
    <property type="match status" value="1"/>
</dbReference>
<reference evidence="20 21" key="1">
    <citation type="submission" date="2006-10" db="EMBL/GenBank/DDBJ databases">
        <title>The Genome Sequence of Batrachochytrium dendrobatidis JEL423.</title>
        <authorList>
            <consortium name="The Broad Institute Genome Sequencing Platform"/>
            <person name="Birren B."/>
            <person name="Lander E."/>
            <person name="Galagan J."/>
            <person name="Cuomo C."/>
            <person name="Devon K."/>
            <person name="Jaffe D."/>
            <person name="Butler J."/>
            <person name="Alvarez P."/>
            <person name="Gnerre S."/>
            <person name="Grabherr M."/>
            <person name="Kleber M."/>
            <person name="Mauceli E."/>
            <person name="Brockman W."/>
            <person name="Young S."/>
            <person name="LaButti K."/>
            <person name="Sykes S."/>
            <person name="DeCaprio D."/>
            <person name="Crawford M."/>
            <person name="Koehrsen M."/>
            <person name="Engels R."/>
            <person name="Montgomery P."/>
            <person name="Pearson M."/>
            <person name="Howarth C."/>
            <person name="Larson L."/>
            <person name="White J."/>
            <person name="O'Leary S."/>
            <person name="Kodira C."/>
            <person name="Zeng Q."/>
            <person name="Yandava C."/>
            <person name="Alvarado L."/>
            <person name="Longcore J."/>
            <person name="James T."/>
        </authorList>
    </citation>
    <scope>NUCLEOTIDE SEQUENCE [LARGE SCALE GENOMIC DNA]</scope>
    <source>
        <strain evidence="20 21">JEL423</strain>
    </source>
</reference>
<evidence type="ECO:0000259" key="18">
    <source>
        <dbReference type="PROSITE" id="PS50893"/>
    </source>
</evidence>
<dbReference type="PROSITE" id="PS50893">
    <property type="entry name" value="ABC_TRANSPORTER_2"/>
    <property type="match status" value="1"/>
</dbReference>
<dbReference type="OrthoDB" id="6500128at2759"/>
<comment type="subunit">
    <text evidence="2">Homodimer.</text>
</comment>